<dbReference type="Proteomes" id="UP000031449">
    <property type="component" value="Chromosome"/>
</dbReference>
<dbReference type="OrthoDB" id="9792688at2"/>
<name>A0A0B5ALM7_9BACL</name>
<keyword evidence="3" id="KW-1185">Reference proteome</keyword>
<dbReference type="Pfam" id="PF02441">
    <property type="entry name" value="Flavoprotein"/>
    <property type="match status" value="1"/>
</dbReference>
<evidence type="ECO:0000313" key="2">
    <source>
        <dbReference type="EMBL" id="AJD91051.1"/>
    </source>
</evidence>
<dbReference type="AlphaFoldDB" id="A0A0B5ALM7"/>
<proteinExistence type="predicted"/>
<sequence>MLKGKRIGFGFTGSHCTYHLALPELEHLKKLGAEIMPVVSYTMQTTNTRFGEGEEWVEKIEKAAGRKCIRSIAEAEPLGPAEPLDCMVIAPLTGNSLAKLANALTDSPVLMAAKATMRNHKPVVIAISTNDGLGLNGMNLMKLMGAKNVYFVPFSQDDPVNKPNSLVAHMEEIPQTVSEALIGKQHQPVITLKGLNKRD</sequence>
<organism evidence="2 3">
    <name type="scientific">Jeotgalibacillus malaysiensis</name>
    <dbReference type="NCBI Taxonomy" id="1508404"/>
    <lineage>
        <taxon>Bacteria</taxon>
        <taxon>Bacillati</taxon>
        <taxon>Bacillota</taxon>
        <taxon>Bacilli</taxon>
        <taxon>Bacillales</taxon>
        <taxon>Caryophanaceae</taxon>
        <taxon>Jeotgalibacillus</taxon>
    </lineage>
</organism>
<dbReference type="KEGG" id="jeo:JMA_17340"/>
<dbReference type="STRING" id="1508404.JMA_17340"/>
<feature type="domain" description="Flavoprotein" evidence="1">
    <location>
        <begin position="5"/>
        <end position="179"/>
    </location>
</feature>
<dbReference type="GO" id="GO:0003824">
    <property type="term" value="F:catalytic activity"/>
    <property type="evidence" value="ECO:0007669"/>
    <property type="project" value="InterPro"/>
</dbReference>
<dbReference type="SUPFAM" id="SSF52507">
    <property type="entry name" value="Homo-oligomeric flavin-containing Cys decarboxylases, HFCD"/>
    <property type="match status" value="1"/>
</dbReference>
<dbReference type="Gene3D" id="3.40.50.1950">
    <property type="entry name" value="Flavin prenyltransferase-like"/>
    <property type="match status" value="1"/>
</dbReference>
<evidence type="ECO:0000313" key="3">
    <source>
        <dbReference type="Proteomes" id="UP000031449"/>
    </source>
</evidence>
<dbReference type="EMBL" id="CP009416">
    <property type="protein sequence ID" value="AJD91051.1"/>
    <property type="molecule type" value="Genomic_DNA"/>
</dbReference>
<dbReference type="InterPro" id="IPR014214">
    <property type="entry name" value="Dipicolinic_acid_synth_B"/>
</dbReference>
<evidence type="ECO:0000259" key="1">
    <source>
        <dbReference type="Pfam" id="PF02441"/>
    </source>
</evidence>
<dbReference type="NCBIfam" id="NF006161">
    <property type="entry name" value="PRK08305.1"/>
    <property type="match status" value="1"/>
</dbReference>
<reference evidence="2 3" key="1">
    <citation type="submission" date="2014-08" db="EMBL/GenBank/DDBJ databases">
        <title>Complete genome of a marine bacteria Jeotgalibacillus malaysiensis.</title>
        <authorList>
            <person name="Yaakop A.S."/>
            <person name="Chan K.-G."/>
            <person name="Goh K.M."/>
        </authorList>
    </citation>
    <scope>NUCLEOTIDE SEQUENCE [LARGE SCALE GENOMIC DNA]</scope>
    <source>
        <strain evidence="2 3">D5</strain>
    </source>
</reference>
<gene>
    <name evidence="2" type="ORF">JMA_17340</name>
</gene>
<dbReference type="InterPro" id="IPR003382">
    <property type="entry name" value="Flavoprotein"/>
</dbReference>
<accession>A0A0B5ALM7</accession>
<dbReference type="NCBIfam" id="TIGR02852">
    <property type="entry name" value="spore_dpaB"/>
    <property type="match status" value="1"/>
</dbReference>
<protein>
    <submittedName>
        <fullName evidence="2">Dihydrofolate reductase</fullName>
    </submittedName>
</protein>
<dbReference type="InterPro" id="IPR036551">
    <property type="entry name" value="Flavin_trans-like"/>
</dbReference>
<dbReference type="BioCyc" id="JESP1508404:G14D9-10989-MONOMER"/>
<dbReference type="HOGENOM" id="CLU_118958_0_0_9"/>
<dbReference type="PIRSF" id="PIRSF001390">
    <property type="entry name" value="Dipicolinate_synth_subunit_B"/>
    <property type="match status" value="1"/>
</dbReference>